<dbReference type="Gene3D" id="3.40.50.720">
    <property type="entry name" value="NAD(P)-binding Rossmann-like Domain"/>
    <property type="match status" value="1"/>
</dbReference>
<dbReference type="OrthoDB" id="542013at2759"/>
<dbReference type="SUPFAM" id="SSF51735">
    <property type="entry name" value="NAD(P)-binding Rossmann-fold domains"/>
    <property type="match status" value="1"/>
</dbReference>
<proteinExistence type="predicted"/>
<dbReference type="EMBL" id="JAGPXD010000002">
    <property type="protein sequence ID" value="KAH7369243.1"/>
    <property type="molecule type" value="Genomic_DNA"/>
</dbReference>
<gene>
    <name evidence="2" type="ORF">B0T11DRAFT_278473</name>
</gene>
<evidence type="ECO:0000256" key="1">
    <source>
        <dbReference type="ARBA" id="ARBA00023002"/>
    </source>
</evidence>
<keyword evidence="3" id="KW-1185">Reference proteome</keyword>
<dbReference type="Pfam" id="PF00106">
    <property type="entry name" value="adh_short"/>
    <property type="match status" value="1"/>
</dbReference>
<accession>A0A8K0TPI7</accession>
<protein>
    <submittedName>
        <fullName evidence="2">Uncharacterized protein</fullName>
    </submittedName>
</protein>
<dbReference type="GO" id="GO:0016491">
    <property type="term" value="F:oxidoreductase activity"/>
    <property type="evidence" value="ECO:0007669"/>
    <property type="project" value="UniProtKB-KW"/>
</dbReference>
<comment type="caution">
    <text evidence="2">The sequence shown here is derived from an EMBL/GenBank/DDBJ whole genome shotgun (WGS) entry which is preliminary data.</text>
</comment>
<sequence>MAAKSTRFMSASAQLPQLKQGPGGIFMTSQFHTKPELPPKTTNLAGQTGIITGSNTGLGFTCADMLLGFGLTHLILGVRTKSKGEAAAKQLRDKHKSPGITIDVFLLDLESYDSIQAFSHQCAALPRIDFAILNAGATEDTFKIVKATGHERLIQVNFLSTMLLATLLLPTLKSKSPPGRPGRLTIVSSGLSLHAKFPQHAARRIIPAFDVEKDFDVMDQYSTSKLLIHLYLDELVQHVDAHDVVVNCVDPGLVKGTELHRELGKVSHFVMSVMKSLSGRSLEVGASTYVDAAVVKGEETHGCFLMNWKIFP</sequence>
<dbReference type="InterPro" id="IPR002347">
    <property type="entry name" value="SDR_fam"/>
</dbReference>
<dbReference type="InterPro" id="IPR036291">
    <property type="entry name" value="NAD(P)-bd_dom_sf"/>
</dbReference>
<dbReference type="PANTHER" id="PTHR43157:SF35">
    <property type="entry name" value="DEHYDROGENASE_REDUCTASE FAMILY PROTEIN, PUTATIVE-RELATED"/>
    <property type="match status" value="1"/>
</dbReference>
<keyword evidence="1" id="KW-0560">Oxidoreductase</keyword>
<dbReference type="PRINTS" id="PR00081">
    <property type="entry name" value="GDHRDH"/>
</dbReference>
<name>A0A8K0TPI7_9PEZI</name>
<dbReference type="AlphaFoldDB" id="A0A8K0TPI7"/>
<dbReference type="PANTHER" id="PTHR43157">
    <property type="entry name" value="PHOSPHATIDYLINOSITOL-GLYCAN BIOSYNTHESIS CLASS F PROTEIN-RELATED"/>
    <property type="match status" value="1"/>
</dbReference>
<evidence type="ECO:0000313" key="3">
    <source>
        <dbReference type="Proteomes" id="UP000813385"/>
    </source>
</evidence>
<dbReference type="Proteomes" id="UP000813385">
    <property type="component" value="Unassembled WGS sequence"/>
</dbReference>
<evidence type="ECO:0000313" key="2">
    <source>
        <dbReference type="EMBL" id="KAH7369243.1"/>
    </source>
</evidence>
<reference evidence="2" key="1">
    <citation type="journal article" date="2021" name="Nat. Commun.">
        <title>Genetic determinants of endophytism in the Arabidopsis root mycobiome.</title>
        <authorList>
            <person name="Mesny F."/>
            <person name="Miyauchi S."/>
            <person name="Thiergart T."/>
            <person name="Pickel B."/>
            <person name="Atanasova L."/>
            <person name="Karlsson M."/>
            <person name="Huettel B."/>
            <person name="Barry K.W."/>
            <person name="Haridas S."/>
            <person name="Chen C."/>
            <person name="Bauer D."/>
            <person name="Andreopoulos W."/>
            <person name="Pangilinan J."/>
            <person name="LaButti K."/>
            <person name="Riley R."/>
            <person name="Lipzen A."/>
            <person name="Clum A."/>
            <person name="Drula E."/>
            <person name="Henrissat B."/>
            <person name="Kohler A."/>
            <person name="Grigoriev I.V."/>
            <person name="Martin F.M."/>
            <person name="Hacquard S."/>
        </authorList>
    </citation>
    <scope>NUCLEOTIDE SEQUENCE</scope>
    <source>
        <strain evidence="2">MPI-CAGE-AT-0016</strain>
    </source>
</reference>
<organism evidence="2 3">
    <name type="scientific">Plectosphaerella cucumerina</name>
    <dbReference type="NCBI Taxonomy" id="40658"/>
    <lineage>
        <taxon>Eukaryota</taxon>
        <taxon>Fungi</taxon>
        <taxon>Dikarya</taxon>
        <taxon>Ascomycota</taxon>
        <taxon>Pezizomycotina</taxon>
        <taxon>Sordariomycetes</taxon>
        <taxon>Hypocreomycetidae</taxon>
        <taxon>Glomerellales</taxon>
        <taxon>Plectosphaerellaceae</taxon>
        <taxon>Plectosphaerella</taxon>
    </lineage>
</organism>